<gene>
    <name evidence="2" type="ORF">E4L96_00750</name>
</gene>
<evidence type="ECO:0000256" key="1">
    <source>
        <dbReference type="SAM" id="SignalP"/>
    </source>
</evidence>
<dbReference type="OrthoDB" id="8703429at2"/>
<evidence type="ECO:0000313" key="3">
    <source>
        <dbReference type="Proteomes" id="UP000298438"/>
    </source>
</evidence>
<accession>A0A4Y9STL2</accession>
<dbReference type="AlphaFoldDB" id="A0A4Y9STL2"/>
<feature type="chain" id="PRO_5021313489" evidence="1">
    <location>
        <begin position="22"/>
        <end position="185"/>
    </location>
</feature>
<feature type="signal peptide" evidence="1">
    <location>
        <begin position="1"/>
        <end position="21"/>
    </location>
</feature>
<keyword evidence="3" id="KW-1185">Reference proteome</keyword>
<reference evidence="2 3" key="1">
    <citation type="submission" date="2019-03" db="EMBL/GenBank/DDBJ databases">
        <title>Draft Genome Sequence of Massilia arenosa sp. nov., a Novel Massilia Species Isolated from a Sandy-loam Maize Soil.</title>
        <authorList>
            <person name="Raths R."/>
            <person name="Peta V."/>
            <person name="Bucking H."/>
        </authorList>
    </citation>
    <scope>NUCLEOTIDE SEQUENCE [LARGE SCALE GENOMIC DNA]</scope>
    <source>
        <strain evidence="2 3">MC02</strain>
    </source>
</reference>
<dbReference type="RefSeq" id="WP_135205332.1">
    <property type="nucleotide sequence ID" value="NZ_SPVF01000010.1"/>
</dbReference>
<proteinExistence type="predicted"/>
<evidence type="ECO:0000313" key="2">
    <source>
        <dbReference type="EMBL" id="TFW30020.1"/>
    </source>
</evidence>
<comment type="caution">
    <text evidence="2">The sequence shown here is derived from an EMBL/GenBank/DDBJ whole genome shotgun (WGS) entry which is preliminary data.</text>
</comment>
<dbReference type="Proteomes" id="UP000298438">
    <property type="component" value="Unassembled WGS sequence"/>
</dbReference>
<dbReference type="EMBL" id="SPVF01000010">
    <property type="protein sequence ID" value="TFW30020.1"/>
    <property type="molecule type" value="Genomic_DNA"/>
</dbReference>
<sequence>MNKPLVTLATLLLCAAGAAQAQVAQADIDLWTKNYDGQELSQSVAKCTAPVIPEVSTNNKDIKAVMDDFNRWNDCYEGAVEKLGLDREPVSHVPAPVRFGMTVDQYKEAQVHMDKVYAKAIEDIGKQASPVIASYTNWRAKTEDYVTKTENDRKVSAQLQEMLADQRKKAGVSTWGRGASGTVSR</sequence>
<keyword evidence="1" id="KW-0732">Signal</keyword>
<protein>
    <submittedName>
        <fullName evidence="2">Uncharacterized protein</fullName>
    </submittedName>
</protein>
<name>A0A4Y9STL2_9BURK</name>
<organism evidence="2 3">
    <name type="scientific">Zemynaea arenosa</name>
    <dbReference type="NCBI Taxonomy" id="2561931"/>
    <lineage>
        <taxon>Bacteria</taxon>
        <taxon>Pseudomonadati</taxon>
        <taxon>Pseudomonadota</taxon>
        <taxon>Betaproteobacteria</taxon>
        <taxon>Burkholderiales</taxon>
        <taxon>Oxalobacteraceae</taxon>
        <taxon>Telluria group</taxon>
        <taxon>Zemynaea</taxon>
    </lineage>
</organism>